<keyword evidence="2" id="KW-1185">Reference proteome</keyword>
<comment type="caution">
    <text evidence="1">The sequence shown here is derived from an EMBL/GenBank/DDBJ whole genome shotgun (WGS) entry which is preliminary data.</text>
</comment>
<sequence>MGGVGCGIVWLVGWLIAFSNWCYDMARWMDGWAGRNRGKGDMGGTQHSTSIVHFACAHLCLQYTLPALKI</sequence>
<accession>A0AAE1C8X1</accession>
<dbReference type="AlphaFoldDB" id="A0AAE1C8X1"/>
<organism evidence="1 2">
    <name type="scientific">Podospora appendiculata</name>
    <dbReference type="NCBI Taxonomy" id="314037"/>
    <lineage>
        <taxon>Eukaryota</taxon>
        <taxon>Fungi</taxon>
        <taxon>Dikarya</taxon>
        <taxon>Ascomycota</taxon>
        <taxon>Pezizomycotina</taxon>
        <taxon>Sordariomycetes</taxon>
        <taxon>Sordariomycetidae</taxon>
        <taxon>Sordariales</taxon>
        <taxon>Podosporaceae</taxon>
        <taxon>Podospora</taxon>
    </lineage>
</organism>
<dbReference type="Proteomes" id="UP001270362">
    <property type="component" value="Unassembled WGS sequence"/>
</dbReference>
<reference evidence="1" key="2">
    <citation type="submission" date="2023-06" db="EMBL/GenBank/DDBJ databases">
        <authorList>
            <consortium name="Lawrence Berkeley National Laboratory"/>
            <person name="Haridas S."/>
            <person name="Hensen N."/>
            <person name="Bonometti L."/>
            <person name="Westerberg I."/>
            <person name="Brannstrom I.O."/>
            <person name="Guillou S."/>
            <person name="Cros-Aarteil S."/>
            <person name="Calhoun S."/>
            <person name="Kuo A."/>
            <person name="Mondo S."/>
            <person name="Pangilinan J."/>
            <person name="Riley R."/>
            <person name="Labutti K."/>
            <person name="Andreopoulos B."/>
            <person name="Lipzen A."/>
            <person name="Chen C."/>
            <person name="Yanf M."/>
            <person name="Daum C."/>
            <person name="Ng V."/>
            <person name="Clum A."/>
            <person name="Steindorff A."/>
            <person name="Ohm R."/>
            <person name="Martin F."/>
            <person name="Silar P."/>
            <person name="Natvig D."/>
            <person name="Lalanne C."/>
            <person name="Gautier V."/>
            <person name="Ament-Velasquez S.L."/>
            <person name="Kruys A."/>
            <person name="Hutchinson M.I."/>
            <person name="Powell A.J."/>
            <person name="Barry K."/>
            <person name="Miller A.N."/>
            <person name="Grigoriev I.V."/>
            <person name="Debuchy R."/>
            <person name="Gladieux P."/>
            <person name="Thoren M.H."/>
            <person name="Johannesson H."/>
        </authorList>
    </citation>
    <scope>NUCLEOTIDE SEQUENCE</scope>
    <source>
        <strain evidence="1">CBS 314.62</strain>
    </source>
</reference>
<evidence type="ECO:0000313" key="1">
    <source>
        <dbReference type="EMBL" id="KAK3683592.1"/>
    </source>
</evidence>
<gene>
    <name evidence="1" type="ORF">B0T22DRAFT_468313</name>
</gene>
<evidence type="ECO:0000313" key="2">
    <source>
        <dbReference type="Proteomes" id="UP001270362"/>
    </source>
</evidence>
<proteinExistence type="predicted"/>
<protein>
    <submittedName>
        <fullName evidence="1">Uncharacterized protein</fullName>
    </submittedName>
</protein>
<dbReference type="EMBL" id="JAULSO010000004">
    <property type="protein sequence ID" value="KAK3683592.1"/>
    <property type="molecule type" value="Genomic_DNA"/>
</dbReference>
<name>A0AAE1C8X1_9PEZI</name>
<reference evidence="1" key="1">
    <citation type="journal article" date="2023" name="Mol. Phylogenet. Evol.">
        <title>Genome-scale phylogeny and comparative genomics of the fungal order Sordariales.</title>
        <authorList>
            <person name="Hensen N."/>
            <person name="Bonometti L."/>
            <person name="Westerberg I."/>
            <person name="Brannstrom I.O."/>
            <person name="Guillou S."/>
            <person name="Cros-Aarteil S."/>
            <person name="Calhoun S."/>
            <person name="Haridas S."/>
            <person name="Kuo A."/>
            <person name="Mondo S."/>
            <person name="Pangilinan J."/>
            <person name="Riley R."/>
            <person name="LaButti K."/>
            <person name="Andreopoulos B."/>
            <person name="Lipzen A."/>
            <person name="Chen C."/>
            <person name="Yan M."/>
            <person name="Daum C."/>
            <person name="Ng V."/>
            <person name="Clum A."/>
            <person name="Steindorff A."/>
            <person name="Ohm R.A."/>
            <person name="Martin F."/>
            <person name="Silar P."/>
            <person name="Natvig D.O."/>
            <person name="Lalanne C."/>
            <person name="Gautier V."/>
            <person name="Ament-Velasquez S.L."/>
            <person name="Kruys A."/>
            <person name="Hutchinson M.I."/>
            <person name="Powell A.J."/>
            <person name="Barry K."/>
            <person name="Miller A.N."/>
            <person name="Grigoriev I.V."/>
            <person name="Debuchy R."/>
            <person name="Gladieux P."/>
            <person name="Hiltunen Thoren M."/>
            <person name="Johannesson H."/>
        </authorList>
    </citation>
    <scope>NUCLEOTIDE SEQUENCE</scope>
    <source>
        <strain evidence="1">CBS 314.62</strain>
    </source>
</reference>